<reference evidence="1" key="1">
    <citation type="submission" date="2025-08" db="UniProtKB">
        <authorList>
            <consortium name="Ensembl"/>
        </authorList>
    </citation>
    <scope>IDENTIFICATION</scope>
</reference>
<dbReference type="GeneTree" id="ENSGT00390000014861"/>
<accession>A0A2K5BUW7</accession>
<dbReference type="OMA" id="FHELITM"/>
<dbReference type="AlphaFoldDB" id="A0A2K5BUW7"/>
<dbReference type="InterPro" id="IPR010662">
    <property type="entry name" value="RBBP9/YdeN"/>
</dbReference>
<proteinExistence type="predicted"/>
<dbReference type="PANTHER" id="PTHR15394:SF3">
    <property type="entry name" value="SERINE HYDROLASE RBBP9"/>
    <property type="match status" value="1"/>
</dbReference>
<evidence type="ECO:0000313" key="2">
    <source>
        <dbReference type="Proteomes" id="UP000233020"/>
    </source>
</evidence>
<keyword evidence="2" id="KW-1185">Reference proteome</keyword>
<dbReference type="SUPFAM" id="SSF53474">
    <property type="entry name" value="alpha/beta-Hydrolases"/>
    <property type="match status" value="1"/>
</dbReference>
<name>A0A2K5BUW7_AOTNA</name>
<dbReference type="STRING" id="37293.ENSANAP00000000215"/>
<protein>
    <submittedName>
        <fullName evidence="1">Uncharacterized protein</fullName>
    </submittedName>
</protein>
<dbReference type="Gene3D" id="3.40.50.1820">
    <property type="entry name" value="alpha/beta hydrolase"/>
    <property type="match status" value="1"/>
</dbReference>
<organism evidence="1 2">
    <name type="scientific">Aotus nancymaae</name>
    <name type="common">Ma's night monkey</name>
    <dbReference type="NCBI Taxonomy" id="37293"/>
    <lineage>
        <taxon>Eukaryota</taxon>
        <taxon>Metazoa</taxon>
        <taxon>Chordata</taxon>
        <taxon>Craniata</taxon>
        <taxon>Vertebrata</taxon>
        <taxon>Euteleostomi</taxon>
        <taxon>Mammalia</taxon>
        <taxon>Eutheria</taxon>
        <taxon>Euarchontoglires</taxon>
        <taxon>Primates</taxon>
        <taxon>Haplorrhini</taxon>
        <taxon>Platyrrhini</taxon>
        <taxon>Aotidae</taxon>
        <taxon>Aotus</taxon>
    </lineage>
</organism>
<evidence type="ECO:0000313" key="1">
    <source>
        <dbReference type="Ensembl" id="ENSANAP00000000215.1"/>
    </source>
</evidence>
<dbReference type="Ensembl" id="ENSANAT00000001660.1">
    <property type="protein sequence ID" value="ENSANAP00000000215.1"/>
    <property type="gene ID" value="ENSANAG00000001540.1"/>
</dbReference>
<dbReference type="Proteomes" id="UP000233020">
    <property type="component" value="Unplaced"/>
</dbReference>
<dbReference type="InterPro" id="IPR029058">
    <property type="entry name" value="AB_hydrolase_fold"/>
</dbReference>
<reference evidence="1" key="2">
    <citation type="submission" date="2025-09" db="UniProtKB">
        <authorList>
            <consortium name="Ensembl"/>
        </authorList>
    </citation>
    <scope>IDENTIFICATION</scope>
</reference>
<dbReference type="PANTHER" id="PTHR15394">
    <property type="entry name" value="SERINE HYDROLASE RBBP9"/>
    <property type="match status" value="1"/>
</dbReference>
<sequence>MASPSKSVIIPGNGGEDVVTHGWYGWVKKFLEQIPGFQCLAKNMPHPITVGLHCDEKTIIIIHSAGAIAAIRYSETHGVYAIVFTLRDENECVSGYFNCPWQWEKIEFGATDDPFLRWKEYEVADRLETKLYKFTDHGHLQNTEFHELITMVKSLLKVPAEDWMISAILHPHIGAE</sequence>